<dbReference type="PANTHER" id="PTHR18063">
    <property type="entry name" value="NF-E2 INDUCIBLE PROTEIN"/>
    <property type="match status" value="1"/>
</dbReference>
<dbReference type="GO" id="GO:0004843">
    <property type="term" value="F:cysteine-type deubiquitinase activity"/>
    <property type="evidence" value="ECO:0007669"/>
    <property type="project" value="InterPro"/>
</dbReference>
<protein>
    <submittedName>
        <fullName evidence="2">Putative MINDY deubiquitinase</fullName>
    </submittedName>
</protein>
<dbReference type="InterPro" id="IPR033979">
    <property type="entry name" value="MINDY_domain"/>
</dbReference>
<dbReference type="EMBL" id="WOCE01000016">
    <property type="protein sequence ID" value="KAE9596804.1"/>
    <property type="molecule type" value="Genomic_DNA"/>
</dbReference>
<dbReference type="AlphaFoldDB" id="A0A6A4P885"/>
<organism evidence="2 3">
    <name type="scientific">Lupinus albus</name>
    <name type="common">White lupine</name>
    <name type="synonym">Lupinus termis</name>
    <dbReference type="NCBI Taxonomy" id="3870"/>
    <lineage>
        <taxon>Eukaryota</taxon>
        <taxon>Viridiplantae</taxon>
        <taxon>Streptophyta</taxon>
        <taxon>Embryophyta</taxon>
        <taxon>Tracheophyta</taxon>
        <taxon>Spermatophyta</taxon>
        <taxon>Magnoliopsida</taxon>
        <taxon>eudicotyledons</taxon>
        <taxon>Gunneridae</taxon>
        <taxon>Pentapetalae</taxon>
        <taxon>rosids</taxon>
        <taxon>fabids</taxon>
        <taxon>Fabales</taxon>
        <taxon>Fabaceae</taxon>
        <taxon>Papilionoideae</taxon>
        <taxon>50 kb inversion clade</taxon>
        <taxon>genistoids sensu lato</taxon>
        <taxon>core genistoids</taxon>
        <taxon>Genisteae</taxon>
        <taxon>Lupinus</taxon>
    </lineage>
</organism>
<sequence>MLAMLKINNRTSLMQLICSLGLLLVLIIDDFEFTRECAIFDLLDIPLCHGWIVDPQEFLLTGFLVICNMVPNHFFHFPLLYSSIC</sequence>
<feature type="domain" description="MINDY deubiquitinase" evidence="1">
    <location>
        <begin position="28"/>
        <end position="57"/>
    </location>
</feature>
<evidence type="ECO:0000259" key="1">
    <source>
        <dbReference type="Pfam" id="PF04424"/>
    </source>
</evidence>
<dbReference type="Pfam" id="PF04424">
    <property type="entry name" value="MINDY_DUB"/>
    <property type="match status" value="1"/>
</dbReference>
<accession>A0A6A4P885</accession>
<dbReference type="GO" id="GO:0071108">
    <property type="term" value="P:protein K48-linked deubiquitination"/>
    <property type="evidence" value="ECO:0007669"/>
    <property type="project" value="TreeGrafter"/>
</dbReference>
<dbReference type="Proteomes" id="UP000447434">
    <property type="component" value="Chromosome 16"/>
</dbReference>
<dbReference type="GO" id="GO:1990380">
    <property type="term" value="F:K48-linked deubiquitinase activity"/>
    <property type="evidence" value="ECO:0007669"/>
    <property type="project" value="InterPro"/>
</dbReference>
<proteinExistence type="predicted"/>
<dbReference type="GO" id="GO:0005829">
    <property type="term" value="C:cytosol"/>
    <property type="evidence" value="ECO:0007669"/>
    <property type="project" value="TreeGrafter"/>
</dbReference>
<dbReference type="InterPro" id="IPR007518">
    <property type="entry name" value="MINDY"/>
</dbReference>
<keyword evidence="3" id="KW-1185">Reference proteome</keyword>
<dbReference type="PANTHER" id="PTHR18063:SF6">
    <property type="entry name" value="UBIQUITIN CARBOXYL-TERMINAL HYDROLASE"/>
    <property type="match status" value="1"/>
</dbReference>
<dbReference type="OrthoDB" id="10261212at2759"/>
<reference evidence="3" key="1">
    <citation type="journal article" date="2020" name="Nat. Commun.">
        <title>Genome sequence of the cluster root forming white lupin.</title>
        <authorList>
            <person name="Hufnagel B."/>
            <person name="Marques A."/>
            <person name="Soriano A."/>
            <person name="Marques L."/>
            <person name="Divol F."/>
            <person name="Doumas P."/>
            <person name="Sallet E."/>
            <person name="Mancinotti D."/>
            <person name="Carrere S."/>
            <person name="Marande W."/>
            <person name="Arribat S."/>
            <person name="Keller J."/>
            <person name="Huneau C."/>
            <person name="Blein T."/>
            <person name="Aime D."/>
            <person name="Laguerre M."/>
            <person name="Taylor J."/>
            <person name="Schubert V."/>
            <person name="Nelson M."/>
            <person name="Geu-Flores F."/>
            <person name="Crespi M."/>
            <person name="Gallardo-Guerrero K."/>
            <person name="Delaux P.-M."/>
            <person name="Salse J."/>
            <person name="Berges H."/>
            <person name="Guyot R."/>
            <person name="Gouzy J."/>
            <person name="Peret B."/>
        </authorList>
    </citation>
    <scope>NUCLEOTIDE SEQUENCE [LARGE SCALE GENOMIC DNA]</scope>
    <source>
        <strain evidence="3">cv. Amiga</strain>
    </source>
</reference>
<dbReference type="GO" id="GO:0016807">
    <property type="term" value="F:cysteine-type carboxypeptidase activity"/>
    <property type="evidence" value="ECO:0007669"/>
    <property type="project" value="TreeGrafter"/>
</dbReference>
<evidence type="ECO:0000313" key="3">
    <source>
        <dbReference type="Proteomes" id="UP000447434"/>
    </source>
</evidence>
<gene>
    <name evidence="2" type="ORF">Lalb_Chr16g0379941</name>
</gene>
<comment type="caution">
    <text evidence="2">The sequence shown here is derived from an EMBL/GenBank/DDBJ whole genome shotgun (WGS) entry which is preliminary data.</text>
</comment>
<dbReference type="GO" id="GO:0071944">
    <property type="term" value="C:cell periphery"/>
    <property type="evidence" value="ECO:0007669"/>
    <property type="project" value="TreeGrafter"/>
</dbReference>
<evidence type="ECO:0000313" key="2">
    <source>
        <dbReference type="EMBL" id="KAE9596804.1"/>
    </source>
</evidence>
<name>A0A6A4P885_LUPAL</name>